<keyword evidence="16" id="KW-1185">Reference proteome</keyword>
<feature type="coiled-coil region" evidence="11">
    <location>
        <begin position="282"/>
        <end position="344"/>
    </location>
</feature>
<comment type="caution">
    <text evidence="15">The sequence shown here is derived from an EMBL/GenBank/DDBJ whole genome shotgun (WGS) entry which is preliminary data.</text>
</comment>
<dbReference type="SUPFAM" id="SSF57850">
    <property type="entry name" value="RING/U-box"/>
    <property type="match status" value="2"/>
</dbReference>
<evidence type="ECO:0000256" key="6">
    <source>
        <dbReference type="ARBA" id="ARBA00022737"/>
    </source>
</evidence>
<dbReference type="PANTHER" id="PTHR11685">
    <property type="entry name" value="RBR FAMILY RING FINGER AND IBR DOMAIN-CONTAINING"/>
    <property type="match status" value="1"/>
</dbReference>
<feature type="region of interest" description="Disordered" evidence="12">
    <location>
        <begin position="376"/>
        <end position="404"/>
    </location>
</feature>
<evidence type="ECO:0000256" key="1">
    <source>
        <dbReference type="ARBA" id="ARBA00001798"/>
    </source>
</evidence>
<evidence type="ECO:0000256" key="7">
    <source>
        <dbReference type="ARBA" id="ARBA00022771"/>
    </source>
</evidence>
<evidence type="ECO:0000256" key="3">
    <source>
        <dbReference type="ARBA" id="ARBA00012251"/>
    </source>
</evidence>
<dbReference type="Gene3D" id="3.30.40.10">
    <property type="entry name" value="Zinc/RING finger domain, C3HC4 (zinc finger)"/>
    <property type="match status" value="1"/>
</dbReference>
<feature type="domain" description="RING-type" evidence="14">
    <location>
        <begin position="441"/>
        <end position="660"/>
    </location>
</feature>
<comment type="pathway">
    <text evidence="2">Protein modification; protein ubiquitination.</text>
</comment>
<evidence type="ECO:0000256" key="11">
    <source>
        <dbReference type="SAM" id="Coils"/>
    </source>
</evidence>
<dbReference type="AlphaFoldDB" id="A0AAD7TW55"/>
<dbReference type="InterPro" id="IPR018957">
    <property type="entry name" value="Znf_C3HC4_RING-type"/>
</dbReference>
<evidence type="ECO:0000256" key="5">
    <source>
        <dbReference type="ARBA" id="ARBA00022723"/>
    </source>
</evidence>
<dbReference type="Proteomes" id="UP001215151">
    <property type="component" value="Unassembled WGS sequence"/>
</dbReference>
<dbReference type="InterPro" id="IPR031127">
    <property type="entry name" value="E3_UB_ligase_RBR"/>
</dbReference>
<sequence length="660" mass="73582">MLCIAAGSCRGSLLPSLLSAMSNADDDRSNISQDLPKILSGELPEYIVTHSGHSQYSNAGGGVSACGVAALNCARIVLGLHAAGIDSTQLVQQLTSRRFLEDILKPCLSWSISFHLAVDDIHKAPAFDHTLKLVSSNFGQASYGFLKRLLEQVSWHSTSYRTAEVAQKRQTSACVIITRPPEIIACFSIVDAPSPLFVIFDSHPRPNKHPDGAAFIFHHSSTSVARYLAELLKYDESLLREQGLQWQAQLLTQCSGDIFVASDAVLNDKGWAEVALDASLQVVSLRAQVRERESQTQELTNEKQRMQAEITSLERDLLRIDNLLQRERAKVEHYKQQMATLRDASKLASQWETRGTTPQTGYSFWRPRRSASTAGTNNAFAPLGTPIPPSPPLVPKPEPKPEPTEPISDVDLVALELQLAFNEENEQLEAQMRELQRIQPKFFDCKICFEQHQEDNVAIVHPCEHAYCRACLLSYAASKIEEHRYPILCPTCTADPQGNAPGEIDDEAIRQLGLTEEQYVVFEEMQMFKYSILVHCRKCLQSVSVDKKQYQAQNVIHCPLKGCGYVWCKQCSQPVDPSAGEHSCDGTKELDHLMNKQGWKRCPGCRTPTEKISGCNHMSCKVPGCNSHFCYVCGQLTVRSALPSDIRSAKQKHYMNCKLH</sequence>
<dbReference type="EC" id="2.3.2.31" evidence="3"/>
<dbReference type="PROSITE" id="PS50089">
    <property type="entry name" value="ZF_RING_2"/>
    <property type="match status" value="1"/>
</dbReference>
<evidence type="ECO:0000256" key="4">
    <source>
        <dbReference type="ARBA" id="ARBA00022679"/>
    </source>
</evidence>
<keyword evidence="7 10" id="KW-0863">Zinc-finger</keyword>
<keyword evidence="5" id="KW-0479">Metal-binding</keyword>
<evidence type="ECO:0000313" key="15">
    <source>
        <dbReference type="EMBL" id="KAJ8482220.1"/>
    </source>
</evidence>
<dbReference type="InterPro" id="IPR054694">
    <property type="entry name" value="Parkin-like_IBR"/>
</dbReference>
<keyword evidence="4" id="KW-0808">Transferase</keyword>
<proteinExistence type="predicted"/>
<dbReference type="PROSITE" id="PS00518">
    <property type="entry name" value="ZF_RING_1"/>
    <property type="match status" value="1"/>
</dbReference>
<gene>
    <name evidence="15" type="ORF">ONZ51_g5482</name>
</gene>
<dbReference type="InterPro" id="IPR001841">
    <property type="entry name" value="Znf_RING"/>
</dbReference>
<dbReference type="PROSITE" id="PS51873">
    <property type="entry name" value="TRIAD"/>
    <property type="match status" value="1"/>
</dbReference>
<feature type="domain" description="RING-type" evidence="13">
    <location>
        <begin position="445"/>
        <end position="493"/>
    </location>
</feature>
<evidence type="ECO:0000313" key="16">
    <source>
        <dbReference type="Proteomes" id="UP001215151"/>
    </source>
</evidence>
<keyword evidence="8" id="KW-0833">Ubl conjugation pathway</keyword>
<dbReference type="Pfam" id="PF22605">
    <property type="entry name" value="IBR_2"/>
    <property type="match status" value="1"/>
</dbReference>
<keyword evidence="6" id="KW-0677">Repeat</keyword>
<evidence type="ECO:0000256" key="10">
    <source>
        <dbReference type="PROSITE-ProRule" id="PRU00175"/>
    </source>
</evidence>
<dbReference type="Pfam" id="PF00097">
    <property type="entry name" value="zf-C3HC4"/>
    <property type="match status" value="1"/>
</dbReference>
<evidence type="ECO:0000256" key="8">
    <source>
        <dbReference type="ARBA" id="ARBA00022786"/>
    </source>
</evidence>
<name>A0AAD7TW55_9APHY</name>
<feature type="compositionally biased region" description="Pro residues" evidence="12">
    <location>
        <begin position="385"/>
        <end position="396"/>
    </location>
</feature>
<evidence type="ECO:0000256" key="2">
    <source>
        <dbReference type="ARBA" id="ARBA00004906"/>
    </source>
</evidence>
<dbReference type="InterPro" id="IPR017907">
    <property type="entry name" value="Znf_RING_CS"/>
</dbReference>
<dbReference type="InterPro" id="IPR044066">
    <property type="entry name" value="TRIAD_supradom"/>
</dbReference>
<dbReference type="GO" id="GO:0061630">
    <property type="term" value="F:ubiquitin protein ligase activity"/>
    <property type="evidence" value="ECO:0007669"/>
    <property type="project" value="UniProtKB-EC"/>
</dbReference>
<keyword evidence="11" id="KW-0175">Coiled coil</keyword>
<evidence type="ECO:0000259" key="14">
    <source>
        <dbReference type="PROSITE" id="PS51873"/>
    </source>
</evidence>
<evidence type="ECO:0000256" key="9">
    <source>
        <dbReference type="ARBA" id="ARBA00022833"/>
    </source>
</evidence>
<dbReference type="GO" id="GO:0008270">
    <property type="term" value="F:zinc ion binding"/>
    <property type="evidence" value="ECO:0007669"/>
    <property type="project" value="UniProtKB-KW"/>
</dbReference>
<comment type="catalytic activity">
    <reaction evidence="1">
        <text>[E2 ubiquitin-conjugating enzyme]-S-ubiquitinyl-L-cysteine + [acceptor protein]-L-lysine = [E2 ubiquitin-conjugating enzyme]-L-cysteine + [acceptor protein]-N(6)-ubiquitinyl-L-lysine.</text>
        <dbReference type="EC" id="2.3.2.31"/>
    </reaction>
</comment>
<dbReference type="InterPro" id="IPR013083">
    <property type="entry name" value="Znf_RING/FYVE/PHD"/>
</dbReference>
<dbReference type="CDD" id="cd22584">
    <property type="entry name" value="Rcat_RBR_unk"/>
    <property type="match status" value="1"/>
</dbReference>
<organism evidence="15 16">
    <name type="scientific">Trametes cubensis</name>
    <dbReference type="NCBI Taxonomy" id="1111947"/>
    <lineage>
        <taxon>Eukaryota</taxon>
        <taxon>Fungi</taxon>
        <taxon>Dikarya</taxon>
        <taxon>Basidiomycota</taxon>
        <taxon>Agaricomycotina</taxon>
        <taxon>Agaricomycetes</taxon>
        <taxon>Polyporales</taxon>
        <taxon>Polyporaceae</taxon>
        <taxon>Trametes</taxon>
    </lineage>
</organism>
<dbReference type="SMART" id="SM00184">
    <property type="entry name" value="RING"/>
    <property type="match status" value="2"/>
</dbReference>
<accession>A0AAD7TW55</accession>
<protein>
    <recommendedName>
        <fullName evidence="3">RBR-type E3 ubiquitin transferase</fullName>
        <ecNumber evidence="3">2.3.2.31</ecNumber>
    </recommendedName>
</protein>
<evidence type="ECO:0000259" key="13">
    <source>
        <dbReference type="PROSITE" id="PS50089"/>
    </source>
</evidence>
<dbReference type="GO" id="GO:0016567">
    <property type="term" value="P:protein ubiquitination"/>
    <property type="evidence" value="ECO:0007669"/>
    <property type="project" value="InterPro"/>
</dbReference>
<dbReference type="EMBL" id="JAPEVG010000119">
    <property type="protein sequence ID" value="KAJ8482220.1"/>
    <property type="molecule type" value="Genomic_DNA"/>
</dbReference>
<evidence type="ECO:0000256" key="12">
    <source>
        <dbReference type="SAM" id="MobiDB-lite"/>
    </source>
</evidence>
<reference evidence="15" key="1">
    <citation type="submission" date="2022-11" db="EMBL/GenBank/DDBJ databases">
        <title>Genome Sequence of Cubamyces cubensis.</title>
        <authorList>
            <person name="Buettner E."/>
        </authorList>
    </citation>
    <scope>NUCLEOTIDE SEQUENCE</scope>
    <source>
        <strain evidence="15">MPL-01</strain>
    </source>
</reference>
<keyword evidence="9" id="KW-0862">Zinc</keyword>
<dbReference type="Gene3D" id="1.20.120.1750">
    <property type="match status" value="1"/>
</dbReference>